<sequence length="78" mass="8247">MLTHASVLRFTGFKHACGRISICNQCKGDGLKPSRTGGVGLRAKHPSPGREMFPSARPVKAPACVTVETGQEVVSIRG</sequence>
<evidence type="ECO:0000313" key="3">
    <source>
        <dbReference type="Proteomes" id="UP001152622"/>
    </source>
</evidence>
<feature type="region of interest" description="Disordered" evidence="1">
    <location>
        <begin position="34"/>
        <end position="55"/>
    </location>
</feature>
<accession>A0A9Q1FC98</accession>
<name>A0A9Q1FC98_SYNKA</name>
<organism evidence="2 3">
    <name type="scientific">Synaphobranchus kaupii</name>
    <name type="common">Kaup's arrowtooth eel</name>
    <dbReference type="NCBI Taxonomy" id="118154"/>
    <lineage>
        <taxon>Eukaryota</taxon>
        <taxon>Metazoa</taxon>
        <taxon>Chordata</taxon>
        <taxon>Craniata</taxon>
        <taxon>Vertebrata</taxon>
        <taxon>Euteleostomi</taxon>
        <taxon>Actinopterygii</taxon>
        <taxon>Neopterygii</taxon>
        <taxon>Teleostei</taxon>
        <taxon>Anguilliformes</taxon>
        <taxon>Synaphobranchidae</taxon>
        <taxon>Synaphobranchus</taxon>
    </lineage>
</organism>
<protein>
    <submittedName>
        <fullName evidence="2">Uncharacterized protein</fullName>
    </submittedName>
</protein>
<reference evidence="2" key="1">
    <citation type="journal article" date="2023" name="Science">
        <title>Genome structures resolve the early diversification of teleost fishes.</title>
        <authorList>
            <person name="Parey E."/>
            <person name="Louis A."/>
            <person name="Montfort J."/>
            <person name="Bouchez O."/>
            <person name="Roques C."/>
            <person name="Iampietro C."/>
            <person name="Lluch J."/>
            <person name="Castinel A."/>
            <person name="Donnadieu C."/>
            <person name="Desvignes T."/>
            <person name="Floi Bucao C."/>
            <person name="Jouanno E."/>
            <person name="Wen M."/>
            <person name="Mejri S."/>
            <person name="Dirks R."/>
            <person name="Jansen H."/>
            <person name="Henkel C."/>
            <person name="Chen W.J."/>
            <person name="Zahm M."/>
            <person name="Cabau C."/>
            <person name="Klopp C."/>
            <person name="Thompson A.W."/>
            <person name="Robinson-Rechavi M."/>
            <person name="Braasch I."/>
            <person name="Lecointre G."/>
            <person name="Bobe J."/>
            <person name="Postlethwait J.H."/>
            <person name="Berthelot C."/>
            <person name="Roest Crollius H."/>
            <person name="Guiguen Y."/>
        </authorList>
    </citation>
    <scope>NUCLEOTIDE SEQUENCE</scope>
    <source>
        <strain evidence="2">WJC10195</strain>
    </source>
</reference>
<proteinExistence type="predicted"/>
<dbReference type="Proteomes" id="UP001152622">
    <property type="component" value="Chromosome 6"/>
</dbReference>
<dbReference type="EMBL" id="JAINUF010000006">
    <property type="protein sequence ID" value="KAJ8355521.1"/>
    <property type="molecule type" value="Genomic_DNA"/>
</dbReference>
<evidence type="ECO:0000256" key="1">
    <source>
        <dbReference type="SAM" id="MobiDB-lite"/>
    </source>
</evidence>
<dbReference type="AlphaFoldDB" id="A0A9Q1FC98"/>
<evidence type="ECO:0000313" key="2">
    <source>
        <dbReference type="EMBL" id="KAJ8355521.1"/>
    </source>
</evidence>
<comment type="caution">
    <text evidence="2">The sequence shown here is derived from an EMBL/GenBank/DDBJ whole genome shotgun (WGS) entry which is preliminary data.</text>
</comment>
<gene>
    <name evidence="2" type="ORF">SKAU_G00183150</name>
</gene>
<keyword evidence="3" id="KW-1185">Reference proteome</keyword>